<reference evidence="1" key="1">
    <citation type="submission" date="2023-04" db="EMBL/GenBank/DDBJ databases">
        <title>Phytophthora lilii NBRC 32176.</title>
        <authorList>
            <person name="Ichikawa N."/>
            <person name="Sato H."/>
            <person name="Tonouchi N."/>
        </authorList>
    </citation>
    <scope>NUCLEOTIDE SEQUENCE</scope>
    <source>
        <strain evidence="1">NBRC 32176</strain>
    </source>
</reference>
<comment type="caution">
    <text evidence="1">The sequence shown here is derived from an EMBL/GenBank/DDBJ whole genome shotgun (WGS) entry which is preliminary data.</text>
</comment>
<dbReference type="Proteomes" id="UP001165083">
    <property type="component" value="Unassembled WGS sequence"/>
</dbReference>
<accession>A0A9W7D819</accession>
<name>A0A9W7D819_9STRA</name>
<sequence length="74" mass="8218">MLNSVDTIAVLISKQPDCIVESHYAAFQQADVAQLRSKSAQKAFILQEWSSRNLIQSNYFTVPTNVLNTSVKGC</sequence>
<evidence type="ECO:0000313" key="1">
    <source>
        <dbReference type="EMBL" id="GMF64538.1"/>
    </source>
</evidence>
<proteinExistence type="predicted"/>
<dbReference type="AlphaFoldDB" id="A0A9W7D819"/>
<keyword evidence="2" id="KW-1185">Reference proteome</keyword>
<dbReference type="EMBL" id="BSXW01012417">
    <property type="protein sequence ID" value="GMF64538.1"/>
    <property type="molecule type" value="Genomic_DNA"/>
</dbReference>
<gene>
    <name evidence="1" type="ORF">Plil01_001732800</name>
</gene>
<evidence type="ECO:0000313" key="2">
    <source>
        <dbReference type="Proteomes" id="UP001165083"/>
    </source>
</evidence>
<protein>
    <submittedName>
        <fullName evidence="1">Unnamed protein product</fullName>
    </submittedName>
</protein>
<organism evidence="1 2">
    <name type="scientific">Phytophthora lilii</name>
    <dbReference type="NCBI Taxonomy" id="2077276"/>
    <lineage>
        <taxon>Eukaryota</taxon>
        <taxon>Sar</taxon>
        <taxon>Stramenopiles</taxon>
        <taxon>Oomycota</taxon>
        <taxon>Peronosporomycetes</taxon>
        <taxon>Peronosporales</taxon>
        <taxon>Peronosporaceae</taxon>
        <taxon>Phytophthora</taxon>
    </lineage>
</organism>